<dbReference type="AlphaFoldDB" id="A0A1V4AQ06"/>
<reference evidence="1 2" key="1">
    <citation type="journal article" date="2017" name="Water Res.">
        <title>Discovery and metagenomic analysis of an anammox bacterial enrichment related to Candidatus "Brocadia caroliniensis" in a full-scale glycerol-fed nitritation-denitritation separate centrate treatment process.</title>
        <authorList>
            <person name="Park H."/>
            <person name="Brotto A.C."/>
            <person name="van Loosdrecht M.C."/>
            <person name="Chandran K."/>
        </authorList>
    </citation>
    <scope>NUCLEOTIDE SEQUENCE [LARGE SCALE GENOMIC DNA]</scope>
    <source>
        <strain evidence="1">26THWARD</strain>
    </source>
</reference>
<dbReference type="STRING" id="1004156.AYP45_16075"/>
<protein>
    <submittedName>
        <fullName evidence="1">Uncharacterized protein</fullName>
    </submittedName>
</protein>
<organism evidence="1 2">
    <name type="scientific">Candidatus Brocadia carolinensis</name>
    <dbReference type="NCBI Taxonomy" id="1004156"/>
    <lineage>
        <taxon>Bacteria</taxon>
        <taxon>Pseudomonadati</taxon>
        <taxon>Planctomycetota</taxon>
        <taxon>Candidatus Brocadiia</taxon>
        <taxon>Candidatus Brocadiales</taxon>
        <taxon>Candidatus Brocadiaceae</taxon>
        <taxon>Candidatus Brocadia</taxon>
    </lineage>
</organism>
<gene>
    <name evidence="1" type="ORF">AYP45_16075</name>
</gene>
<dbReference type="Proteomes" id="UP000189681">
    <property type="component" value="Unassembled WGS sequence"/>
</dbReference>
<sequence>MNILKIHIYFLFFLVFSNLVTDIFSPRQSSNTTVSYEQSFGCYKTKFGYNRVASGFCNATSTVQASTYEPVNHTFVPNGWVDGFNMGGSETVNHVFMENVWVDGQYINGTKTIKYMYRENECQDLLDIGGSKTVKNMYIVNGRVDMGGSESVNYMYRKCWYNDDGSKTTEFKNELHEKIRSLSNAQIKL</sequence>
<comment type="caution">
    <text evidence="1">The sequence shown here is derived from an EMBL/GenBank/DDBJ whole genome shotgun (WGS) entry which is preliminary data.</text>
</comment>
<name>A0A1V4AQ06_9BACT</name>
<accession>A0A1V4AQ06</accession>
<dbReference type="EMBL" id="AYTS01000167">
    <property type="protein sequence ID" value="OOP55197.1"/>
    <property type="molecule type" value="Genomic_DNA"/>
</dbReference>
<evidence type="ECO:0000313" key="1">
    <source>
        <dbReference type="EMBL" id="OOP55197.1"/>
    </source>
</evidence>
<evidence type="ECO:0000313" key="2">
    <source>
        <dbReference type="Proteomes" id="UP000189681"/>
    </source>
</evidence>
<proteinExistence type="predicted"/>